<dbReference type="InterPro" id="IPR011527">
    <property type="entry name" value="ABC1_TM_dom"/>
</dbReference>
<comment type="subcellular location">
    <subcellularLocation>
        <location evidence="1">Cell membrane</location>
        <topology evidence="1">Multi-pass membrane protein</topology>
    </subcellularLocation>
</comment>
<dbReference type="GO" id="GO:0034040">
    <property type="term" value="F:ATPase-coupled lipid transmembrane transporter activity"/>
    <property type="evidence" value="ECO:0007669"/>
    <property type="project" value="TreeGrafter"/>
</dbReference>
<keyword evidence="2 7" id="KW-0812">Transmembrane</keyword>
<keyword evidence="6 7" id="KW-0472">Membrane</keyword>
<evidence type="ECO:0000256" key="6">
    <source>
        <dbReference type="ARBA" id="ARBA00023136"/>
    </source>
</evidence>
<evidence type="ECO:0000256" key="2">
    <source>
        <dbReference type="ARBA" id="ARBA00022692"/>
    </source>
</evidence>
<organism evidence="10 11">
    <name type="scientific">Pseudodesulfovibrio aespoeensis (strain ATCC 700646 / DSM 10631 / Aspo-2)</name>
    <name type="common">Desulfovibrio aespoeensis</name>
    <dbReference type="NCBI Taxonomy" id="643562"/>
    <lineage>
        <taxon>Bacteria</taxon>
        <taxon>Pseudomonadati</taxon>
        <taxon>Thermodesulfobacteriota</taxon>
        <taxon>Desulfovibrionia</taxon>
        <taxon>Desulfovibrionales</taxon>
        <taxon>Desulfovibrionaceae</taxon>
    </lineage>
</organism>
<dbReference type="InterPro" id="IPR003439">
    <property type="entry name" value="ABC_transporter-like_ATP-bd"/>
</dbReference>
<dbReference type="STRING" id="643562.Daes_0707"/>
<dbReference type="PANTHER" id="PTHR24221">
    <property type="entry name" value="ATP-BINDING CASSETTE SUB-FAMILY B"/>
    <property type="match status" value="1"/>
</dbReference>
<evidence type="ECO:0000256" key="4">
    <source>
        <dbReference type="ARBA" id="ARBA00022840"/>
    </source>
</evidence>
<evidence type="ECO:0000259" key="8">
    <source>
        <dbReference type="PROSITE" id="PS50893"/>
    </source>
</evidence>
<feature type="domain" description="ABC transporter" evidence="8">
    <location>
        <begin position="331"/>
        <end position="548"/>
    </location>
</feature>
<dbReference type="AlphaFoldDB" id="E6VZL0"/>
<dbReference type="GO" id="GO:0005524">
    <property type="term" value="F:ATP binding"/>
    <property type="evidence" value="ECO:0007669"/>
    <property type="project" value="UniProtKB-KW"/>
</dbReference>
<reference evidence="11" key="1">
    <citation type="submission" date="2010-12" db="EMBL/GenBank/DDBJ databases">
        <title>Complete sequence of Desulfovibrio aespoeensis Aspo-2.</title>
        <authorList>
            <consortium name="US DOE Joint Genome Institute"/>
            <person name="Lucas S."/>
            <person name="Copeland A."/>
            <person name="Lapidus A."/>
            <person name="Cheng J.-F."/>
            <person name="Goodwin L."/>
            <person name="Pitluck S."/>
            <person name="Chertkov O."/>
            <person name="Misra M."/>
            <person name="Detter J.C."/>
            <person name="Han C."/>
            <person name="Tapia R."/>
            <person name="Land M."/>
            <person name="Hauser L."/>
            <person name="Kyrpides N."/>
            <person name="Ivanova N."/>
            <person name="Ovchinnikova G."/>
            <person name="Pedersen K."/>
            <person name="Jagevall S."/>
            <person name="Hazen T."/>
            <person name="Woyke T."/>
        </authorList>
    </citation>
    <scope>NUCLEOTIDE SEQUENCE [LARGE SCALE GENOMIC DNA]</scope>
    <source>
        <strain evidence="11">ATCC 700646 / DSM 10631 / Aspo-2</strain>
    </source>
</reference>
<dbReference type="Gene3D" id="3.40.50.300">
    <property type="entry name" value="P-loop containing nucleotide triphosphate hydrolases"/>
    <property type="match status" value="1"/>
</dbReference>
<dbReference type="Pfam" id="PF00005">
    <property type="entry name" value="ABC_tran"/>
    <property type="match status" value="1"/>
</dbReference>
<evidence type="ECO:0000259" key="9">
    <source>
        <dbReference type="PROSITE" id="PS50929"/>
    </source>
</evidence>
<evidence type="ECO:0000256" key="3">
    <source>
        <dbReference type="ARBA" id="ARBA00022741"/>
    </source>
</evidence>
<name>E6VZL0_PSEA9</name>
<dbReference type="SUPFAM" id="SSF52540">
    <property type="entry name" value="P-loop containing nucleoside triphosphate hydrolases"/>
    <property type="match status" value="1"/>
</dbReference>
<dbReference type="Proteomes" id="UP000002191">
    <property type="component" value="Chromosome"/>
</dbReference>
<feature type="transmembrane region" description="Helical" evidence="7">
    <location>
        <begin position="143"/>
        <end position="172"/>
    </location>
</feature>
<dbReference type="eggNOG" id="COG1132">
    <property type="taxonomic scope" value="Bacteria"/>
</dbReference>
<dbReference type="PANTHER" id="PTHR24221:SF654">
    <property type="entry name" value="ATP-BINDING CASSETTE SUB-FAMILY B MEMBER 6"/>
    <property type="match status" value="1"/>
</dbReference>
<gene>
    <name evidence="10" type="ordered locus">Daes_0707</name>
</gene>
<dbReference type="InterPro" id="IPR036640">
    <property type="entry name" value="ABC1_TM_sf"/>
</dbReference>
<evidence type="ECO:0000313" key="10">
    <source>
        <dbReference type="EMBL" id="ADU61724.1"/>
    </source>
</evidence>
<sequence length="549" mass="58762">MAMGTLFVLSGLAESVGAISLIPLLGALFGETATSNPLLEQIRGLFGLVGIEPTLEALLLVLCAAMVCKGGLVFFAFRQAGYIEAEVMTRLRLQLLDGLLGARWPYFASQSAGSLTHALSLETNQAGVALRSLGQAMSHLVQVIAYLGTGLLVSWQLLVVGVFGGALFSLVFRGLVSSVRRAGARQAEAANRMTAMFTDSLVGAKPLKVMGAEKGFIRYVKVQVDHFKTATRQYVVGSSSLVSVQEPSLVLLLALGLYVAATRLSLPSSTLLVMAFFFFRILSRFSSFQQAVQMYAACEGGLLSLLGKLSSITDHAEGENGSNDVVLSRAVTLRKVCVSYGDRQVLRNLDLEVRFGSLTSLCGPSGVGKTTVADVVTGLIMPDSGEVLVDGVPLREIEMRCWRQQIGYVPQELFLFNDSVKNNVLLGRDYPDEEVWEALERAGAAGFVRSCAGGLDFVVGEHGRMLSGGQRQRLMIARALISKPRLLILDEATTGLDAETEAGILESLSAIKGEMMILAISHQPAIKAVSDAIHDFGVPGEGERVTHES</sequence>
<dbReference type="PROSITE" id="PS00211">
    <property type="entry name" value="ABC_TRANSPORTER_1"/>
    <property type="match status" value="1"/>
</dbReference>
<dbReference type="Pfam" id="PF00664">
    <property type="entry name" value="ABC_membrane"/>
    <property type="match status" value="1"/>
</dbReference>
<dbReference type="Gene3D" id="1.20.1560.10">
    <property type="entry name" value="ABC transporter type 1, transmembrane domain"/>
    <property type="match status" value="1"/>
</dbReference>
<dbReference type="GO" id="GO:0140359">
    <property type="term" value="F:ABC-type transporter activity"/>
    <property type="evidence" value="ECO:0007669"/>
    <property type="project" value="InterPro"/>
</dbReference>
<proteinExistence type="predicted"/>
<dbReference type="PROSITE" id="PS50929">
    <property type="entry name" value="ABC_TM1F"/>
    <property type="match status" value="1"/>
</dbReference>
<dbReference type="InterPro" id="IPR003593">
    <property type="entry name" value="AAA+_ATPase"/>
</dbReference>
<keyword evidence="4" id="KW-0067">ATP-binding</keyword>
<protein>
    <submittedName>
        <fullName evidence="10">ABC transporter related protein</fullName>
    </submittedName>
</protein>
<dbReference type="KEGG" id="das:Daes_0707"/>
<evidence type="ECO:0000256" key="5">
    <source>
        <dbReference type="ARBA" id="ARBA00022989"/>
    </source>
</evidence>
<keyword evidence="3" id="KW-0547">Nucleotide-binding</keyword>
<dbReference type="GO" id="GO:0016887">
    <property type="term" value="F:ATP hydrolysis activity"/>
    <property type="evidence" value="ECO:0007669"/>
    <property type="project" value="InterPro"/>
</dbReference>
<dbReference type="EMBL" id="CP002431">
    <property type="protein sequence ID" value="ADU61724.1"/>
    <property type="molecule type" value="Genomic_DNA"/>
</dbReference>
<dbReference type="PROSITE" id="PS50893">
    <property type="entry name" value="ABC_TRANSPORTER_2"/>
    <property type="match status" value="1"/>
</dbReference>
<dbReference type="InterPro" id="IPR039421">
    <property type="entry name" value="Type_1_exporter"/>
</dbReference>
<accession>E6VZL0</accession>
<dbReference type="GO" id="GO:0005886">
    <property type="term" value="C:plasma membrane"/>
    <property type="evidence" value="ECO:0007669"/>
    <property type="project" value="UniProtKB-SubCell"/>
</dbReference>
<evidence type="ECO:0000313" key="11">
    <source>
        <dbReference type="Proteomes" id="UP000002191"/>
    </source>
</evidence>
<evidence type="ECO:0000256" key="7">
    <source>
        <dbReference type="SAM" id="Phobius"/>
    </source>
</evidence>
<keyword evidence="5 7" id="KW-1133">Transmembrane helix</keyword>
<keyword evidence="11" id="KW-1185">Reference proteome</keyword>
<dbReference type="SUPFAM" id="SSF90123">
    <property type="entry name" value="ABC transporter transmembrane region"/>
    <property type="match status" value="1"/>
</dbReference>
<evidence type="ECO:0000256" key="1">
    <source>
        <dbReference type="ARBA" id="ARBA00004651"/>
    </source>
</evidence>
<dbReference type="InterPro" id="IPR017871">
    <property type="entry name" value="ABC_transporter-like_CS"/>
</dbReference>
<feature type="domain" description="ABC transmembrane type-1" evidence="9">
    <location>
        <begin position="1"/>
        <end position="297"/>
    </location>
</feature>
<dbReference type="SMART" id="SM00382">
    <property type="entry name" value="AAA"/>
    <property type="match status" value="1"/>
</dbReference>
<reference evidence="10 11" key="2">
    <citation type="journal article" date="2014" name="Genome Announc.">
        <title>Complete Genome Sequence of the Subsurface, Mesophilic Sulfate-Reducing Bacterium Desulfovibrio aespoeensis Aspo-2.</title>
        <authorList>
            <person name="Pedersen K."/>
            <person name="Bengtsson A."/>
            <person name="Edlund J."/>
            <person name="Rabe L."/>
            <person name="Hazen T."/>
            <person name="Chakraborty R."/>
            <person name="Goodwin L."/>
            <person name="Shapiro N."/>
        </authorList>
    </citation>
    <scope>NUCLEOTIDE SEQUENCE [LARGE SCALE GENOMIC DNA]</scope>
    <source>
        <strain evidence="11">ATCC 700646 / DSM 10631 / Aspo-2</strain>
    </source>
</reference>
<feature type="transmembrane region" description="Helical" evidence="7">
    <location>
        <begin position="57"/>
        <end position="77"/>
    </location>
</feature>
<dbReference type="InterPro" id="IPR027417">
    <property type="entry name" value="P-loop_NTPase"/>
</dbReference>
<dbReference type="HOGENOM" id="CLU_000604_84_3_7"/>